<organism evidence="2 3">
    <name type="scientific">Billgrantia montanilacus</name>
    <dbReference type="NCBI Taxonomy" id="2282305"/>
    <lineage>
        <taxon>Bacteria</taxon>
        <taxon>Pseudomonadati</taxon>
        <taxon>Pseudomonadota</taxon>
        <taxon>Gammaproteobacteria</taxon>
        <taxon>Oceanospirillales</taxon>
        <taxon>Halomonadaceae</taxon>
        <taxon>Billgrantia</taxon>
    </lineage>
</organism>
<reference evidence="2 3" key="1">
    <citation type="submission" date="2018-07" db="EMBL/GenBank/DDBJ databases">
        <title>Halomonas montanilacus sp. nov., isolated from Lake Pengyan on Tibetan Plateau.</title>
        <authorList>
            <person name="Lu H."/>
            <person name="Xing P."/>
            <person name="Wu Q."/>
        </authorList>
    </citation>
    <scope>NUCLEOTIDE SEQUENCE [LARGE SCALE GENOMIC DNA]</scope>
    <source>
        <strain evidence="2 3">PYC7W</strain>
    </source>
</reference>
<dbReference type="Gene3D" id="2.60.120.380">
    <property type="match status" value="1"/>
</dbReference>
<dbReference type="Proteomes" id="UP000252405">
    <property type="component" value="Unassembled WGS sequence"/>
</dbReference>
<keyword evidence="3" id="KW-1185">Reference proteome</keyword>
<evidence type="ECO:0000256" key="1">
    <source>
        <dbReference type="SAM" id="SignalP"/>
    </source>
</evidence>
<comment type="caution">
    <text evidence="2">The sequence shown here is derived from an EMBL/GenBank/DDBJ whole genome shotgun (WGS) entry which is preliminary data.</text>
</comment>
<accession>A0A368TXU8</accession>
<evidence type="ECO:0000313" key="3">
    <source>
        <dbReference type="Proteomes" id="UP000252405"/>
    </source>
</evidence>
<sequence>MLKKIALATAVVSMFSVPAFASFGSATENGNFLQEGSTTSKIINSGQAHTYYLDVEQATAVKIGSDHFPGTNHPLQRMSAQLVDAQGNIVTEAKSSAGNFEIQETLQPGQYRLMVSGSSAPGGDSWDVHRYSLHVNFQ</sequence>
<proteinExistence type="predicted"/>
<evidence type="ECO:0000313" key="2">
    <source>
        <dbReference type="EMBL" id="RCV89659.1"/>
    </source>
</evidence>
<keyword evidence="1" id="KW-0732">Signal</keyword>
<dbReference type="OrthoDB" id="6166200at2"/>
<dbReference type="RefSeq" id="WP_114478593.1">
    <property type="nucleotide sequence ID" value="NZ_QPII01000005.1"/>
</dbReference>
<name>A0A368TXU8_9GAMM</name>
<protein>
    <submittedName>
        <fullName evidence="2">Uncharacterized protein</fullName>
    </submittedName>
</protein>
<feature type="chain" id="PRO_5016859297" evidence="1">
    <location>
        <begin position="22"/>
        <end position="138"/>
    </location>
</feature>
<feature type="signal peptide" evidence="1">
    <location>
        <begin position="1"/>
        <end position="21"/>
    </location>
</feature>
<dbReference type="AlphaFoldDB" id="A0A368TXU8"/>
<gene>
    <name evidence="2" type="ORF">DU505_08615</name>
</gene>
<dbReference type="EMBL" id="QPII01000005">
    <property type="protein sequence ID" value="RCV89659.1"/>
    <property type="molecule type" value="Genomic_DNA"/>
</dbReference>